<dbReference type="InterPro" id="IPR023865">
    <property type="entry name" value="Aliphatic_acid_kinase_CS"/>
</dbReference>
<feature type="active site" description="Proton donor/acceptor" evidence="9">
    <location>
        <position position="146"/>
    </location>
</feature>
<dbReference type="Proteomes" id="UP000318733">
    <property type="component" value="Unassembled WGS sequence"/>
</dbReference>
<comment type="similarity">
    <text evidence="1 9 10">Belongs to the acetokinase family.</text>
</comment>
<dbReference type="GO" id="GO:0005829">
    <property type="term" value="C:cytosol"/>
    <property type="evidence" value="ECO:0007669"/>
    <property type="project" value="TreeGrafter"/>
</dbReference>
<evidence type="ECO:0000256" key="3">
    <source>
        <dbReference type="ARBA" id="ARBA00022679"/>
    </source>
</evidence>
<dbReference type="InterPro" id="IPR004372">
    <property type="entry name" value="Ac/propionate_kinase"/>
</dbReference>
<dbReference type="OrthoDB" id="9802453at2"/>
<dbReference type="PANTHER" id="PTHR21060">
    <property type="entry name" value="ACETATE KINASE"/>
    <property type="match status" value="1"/>
</dbReference>
<dbReference type="PROSITE" id="PS01075">
    <property type="entry name" value="ACETATE_KINASE_1"/>
    <property type="match status" value="1"/>
</dbReference>
<feature type="binding site" evidence="9">
    <location>
        <position position="19"/>
    </location>
    <ligand>
        <name>ATP</name>
        <dbReference type="ChEBI" id="CHEBI:30616"/>
    </ligand>
</feature>
<dbReference type="PRINTS" id="PR00471">
    <property type="entry name" value="ACETATEKNASE"/>
</dbReference>
<dbReference type="EMBL" id="VLPK01000007">
    <property type="protein sequence ID" value="TSJ36429.1"/>
    <property type="molecule type" value="Genomic_DNA"/>
</dbReference>
<dbReference type="Pfam" id="PF00871">
    <property type="entry name" value="Acetate_kinase"/>
    <property type="match status" value="1"/>
</dbReference>
<keyword evidence="12" id="KW-1185">Reference proteome</keyword>
<feature type="site" description="Transition state stabilizer" evidence="9">
    <location>
        <position position="237"/>
    </location>
</feature>
<dbReference type="HAMAP" id="MF_00020">
    <property type="entry name" value="Acetate_kinase"/>
    <property type="match status" value="1"/>
</dbReference>
<evidence type="ECO:0000256" key="1">
    <source>
        <dbReference type="ARBA" id="ARBA00008748"/>
    </source>
</evidence>
<feature type="binding site" evidence="9">
    <location>
        <position position="12"/>
    </location>
    <ligand>
        <name>Mg(2+)</name>
        <dbReference type="ChEBI" id="CHEBI:18420"/>
    </ligand>
</feature>
<evidence type="ECO:0000256" key="4">
    <source>
        <dbReference type="ARBA" id="ARBA00022723"/>
    </source>
</evidence>
<evidence type="ECO:0000256" key="5">
    <source>
        <dbReference type="ARBA" id="ARBA00022741"/>
    </source>
</evidence>
<dbReference type="GO" id="GO:0006083">
    <property type="term" value="P:acetate metabolic process"/>
    <property type="evidence" value="ECO:0007669"/>
    <property type="project" value="TreeGrafter"/>
</dbReference>
<feature type="binding site" evidence="9">
    <location>
        <position position="89"/>
    </location>
    <ligand>
        <name>substrate</name>
    </ligand>
</feature>
<dbReference type="PROSITE" id="PS01076">
    <property type="entry name" value="ACETATE_KINASE_2"/>
    <property type="match status" value="1"/>
</dbReference>
<comment type="subunit">
    <text evidence="9">Homodimer.</text>
</comment>
<evidence type="ECO:0000256" key="2">
    <source>
        <dbReference type="ARBA" id="ARBA00022490"/>
    </source>
</evidence>
<dbReference type="PIRSF" id="PIRSF000722">
    <property type="entry name" value="Acetate_prop_kin"/>
    <property type="match status" value="1"/>
</dbReference>
<keyword evidence="4 9" id="KW-0479">Metal-binding</keyword>
<sequence length="390" mass="42511">MANNKQVILAVNGGSSSLKTAVFDSDTLEELFTAKAKGLNAEKAVLEIKDANGKSILEKEDQLDSRQAAEAIIQWLKDAALTITAIGHRVVHGGLQHRVPEQISASLLADLEALYFVDPEHLPAEAELIRQFEKAFPKARQVACFDTFFHRDLPEVARNFPIPEKYAEHGLIRFGFHGLSYEYIWETLQQEIAWLDDKKLVTAHLGSGASMTAVAGGKSVDTTMGFSPAGGLVMGNRTGDLDPGVLLYLLKNENLAVADLEELLNKNSGLKAIAGNSDVEALLKSRNRSKKAAAGLEHFCYSARKFIAALAAAMGGIDLLVFTGGIAENSPDIRQLICNGLEFMGIEIDERANEKDTVISATQSRVEVRVIKTNEERMIAKHVKAILQES</sequence>
<keyword evidence="5 9" id="KW-0547">Nucleotide-binding</keyword>
<keyword evidence="8 9" id="KW-0460">Magnesium</keyword>
<dbReference type="GO" id="GO:0000287">
    <property type="term" value="F:magnesium ion binding"/>
    <property type="evidence" value="ECO:0007669"/>
    <property type="project" value="UniProtKB-UniRule"/>
</dbReference>
<comment type="cofactor">
    <cofactor evidence="9">
        <name>Mg(2+)</name>
        <dbReference type="ChEBI" id="CHEBI:18420"/>
    </cofactor>
    <cofactor evidence="9">
        <name>Mn(2+)</name>
        <dbReference type="ChEBI" id="CHEBI:29035"/>
    </cofactor>
    <text evidence="9">Mg(2+). Can also accept Mn(2+).</text>
</comment>
<evidence type="ECO:0000256" key="7">
    <source>
        <dbReference type="ARBA" id="ARBA00022840"/>
    </source>
</evidence>
<evidence type="ECO:0000256" key="10">
    <source>
        <dbReference type="RuleBase" id="RU003835"/>
    </source>
</evidence>
<dbReference type="SUPFAM" id="SSF53067">
    <property type="entry name" value="Actin-like ATPase domain"/>
    <property type="match status" value="2"/>
</dbReference>
<feature type="binding site" evidence="9">
    <location>
        <begin position="204"/>
        <end position="208"/>
    </location>
    <ligand>
        <name>ATP</name>
        <dbReference type="ChEBI" id="CHEBI:30616"/>
    </ligand>
</feature>
<dbReference type="Gene3D" id="3.30.420.40">
    <property type="match status" value="2"/>
</dbReference>
<comment type="caution">
    <text evidence="9">Lacks conserved residue(s) required for the propagation of feature annotation.</text>
</comment>
<keyword evidence="2 9" id="KW-0963">Cytoplasm</keyword>
<dbReference type="GO" id="GO:0005524">
    <property type="term" value="F:ATP binding"/>
    <property type="evidence" value="ECO:0007669"/>
    <property type="project" value="UniProtKB-KW"/>
</dbReference>
<comment type="caution">
    <text evidence="11">The sequence shown here is derived from an EMBL/GenBank/DDBJ whole genome shotgun (WGS) entry which is preliminary data.</text>
</comment>
<accession>A0A556M943</accession>
<evidence type="ECO:0000256" key="8">
    <source>
        <dbReference type="ARBA" id="ARBA00022842"/>
    </source>
</evidence>
<keyword evidence="3 9" id="KW-0808">Transferase</keyword>
<dbReference type="UniPathway" id="UPA00340">
    <property type="reaction ID" value="UER00458"/>
</dbReference>
<comment type="pathway">
    <text evidence="9">Metabolic intermediate biosynthesis; acetyl-CoA biosynthesis; acetyl-CoA from acetate: step 1/2.</text>
</comment>
<name>A0A556M943_9SPHI</name>
<reference evidence="11 12" key="1">
    <citation type="submission" date="2019-07" db="EMBL/GenBank/DDBJ databases">
        <authorList>
            <person name="Huq M.A."/>
        </authorList>
    </citation>
    <scope>NUCLEOTIDE SEQUENCE [LARGE SCALE GENOMIC DNA]</scope>
    <source>
        <strain evidence="11 12">MAH-19</strain>
    </source>
</reference>
<evidence type="ECO:0000256" key="9">
    <source>
        <dbReference type="HAMAP-Rule" id="MF_00020"/>
    </source>
</evidence>
<evidence type="ECO:0000313" key="11">
    <source>
        <dbReference type="EMBL" id="TSJ36429.1"/>
    </source>
</evidence>
<dbReference type="AlphaFoldDB" id="A0A556M943"/>
<dbReference type="PANTHER" id="PTHR21060:SF21">
    <property type="entry name" value="ACETATE KINASE"/>
    <property type="match status" value="1"/>
</dbReference>
<dbReference type="GO" id="GO:0006085">
    <property type="term" value="P:acetyl-CoA biosynthetic process"/>
    <property type="evidence" value="ECO:0007669"/>
    <property type="project" value="UniProtKB-UniRule"/>
</dbReference>
<dbReference type="GO" id="GO:0008776">
    <property type="term" value="F:acetate kinase activity"/>
    <property type="evidence" value="ECO:0007669"/>
    <property type="project" value="UniProtKB-UniRule"/>
</dbReference>
<organism evidence="11 12">
    <name type="scientific">Mucilaginibacter corticis</name>
    <dbReference type="NCBI Taxonomy" id="2597670"/>
    <lineage>
        <taxon>Bacteria</taxon>
        <taxon>Pseudomonadati</taxon>
        <taxon>Bacteroidota</taxon>
        <taxon>Sphingobacteriia</taxon>
        <taxon>Sphingobacteriales</taxon>
        <taxon>Sphingobacteriaceae</taxon>
        <taxon>Mucilaginibacter</taxon>
    </lineage>
</organism>
<dbReference type="InterPro" id="IPR043129">
    <property type="entry name" value="ATPase_NBD"/>
</dbReference>
<feature type="site" description="Transition state stabilizer" evidence="9">
    <location>
        <position position="177"/>
    </location>
</feature>
<dbReference type="NCBIfam" id="TIGR00016">
    <property type="entry name" value="ackA"/>
    <property type="match status" value="1"/>
</dbReference>
<keyword evidence="6 9" id="KW-0418">Kinase</keyword>
<gene>
    <name evidence="9" type="primary">ackA</name>
    <name evidence="11" type="ORF">FO440_23290</name>
</gene>
<dbReference type="InterPro" id="IPR000890">
    <property type="entry name" value="Aliphatic_acid_kin_short-chain"/>
</dbReference>
<proteinExistence type="inferred from homology"/>
<dbReference type="EC" id="2.7.2.1" evidence="9"/>
<evidence type="ECO:0000256" key="6">
    <source>
        <dbReference type="ARBA" id="ARBA00022777"/>
    </source>
</evidence>
<comment type="catalytic activity">
    <reaction evidence="9">
        <text>acetate + ATP = acetyl phosphate + ADP</text>
        <dbReference type="Rhea" id="RHEA:11352"/>
        <dbReference type="ChEBI" id="CHEBI:22191"/>
        <dbReference type="ChEBI" id="CHEBI:30089"/>
        <dbReference type="ChEBI" id="CHEBI:30616"/>
        <dbReference type="ChEBI" id="CHEBI:456216"/>
        <dbReference type="EC" id="2.7.2.1"/>
    </reaction>
</comment>
<keyword evidence="7 9" id="KW-0067">ATP-binding</keyword>
<protein>
    <recommendedName>
        <fullName evidence="9">Acetate kinase</fullName>
        <ecNumber evidence="9">2.7.2.1</ecNumber>
    </recommendedName>
    <alternativeName>
        <fullName evidence="9">Acetokinase</fullName>
    </alternativeName>
</protein>
<dbReference type="RefSeq" id="WP_144250720.1">
    <property type="nucleotide sequence ID" value="NZ_VLPK01000007.1"/>
</dbReference>
<feature type="binding site" evidence="9">
    <location>
        <position position="375"/>
    </location>
    <ligand>
        <name>Mg(2+)</name>
        <dbReference type="ChEBI" id="CHEBI:18420"/>
    </ligand>
</feature>
<comment type="subcellular location">
    <subcellularLocation>
        <location evidence="9">Cytoplasm</location>
    </subcellularLocation>
</comment>
<evidence type="ECO:0000313" key="12">
    <source>
        <dbReference type="Proteomes" id="UP000318733"/>
    </source>
</evidence>
<comment type="function">
    <text evidence="9">Catalyzes the formation of acetyl phosphate from acetate and ATP. Can also catalyze the reverse reaction.</text>
</comment>